<keyword evidence="1" id="KW-0863">Zinc-finger</keyword>
<dbReference type="PANTHER" id="PTHR31669">
    <property type="entry name" value="PROTEIN FAR1-RELATED SEQUENCE 10-RELATED"/>
    <property type="match status" value="1"/>
</dbReference>
<keyword evidence="1" id="KW-0479">Metal-binding</keyword>
<comment type="caution">
    <text evidence="2">The sequence shown here is derived from an EMBL/GenBank/DDBJ whole genome shotgun (WGS) entry which is preliminary data.</text>
</comment>
<keyword evidence="3" id="KW-1185">Reference proteome</keyword>
<keyword evidence="1" id="KW-0539">Nucleus</keyword>
<accession>A0A445B036</accession>
<dbReference type="Proteomes" id="UP000289738">
    <property type="component" value="Chromosome B01"/>
</dbReference>
<comment type="function">
    <text evidence="1">Putative transcription activator involved in regulating light control of development.</text>
</comment>
<protein>
    <recommendedName>
        <fullName evidence="1">Protein FAR1-RELATED SEQUENCE</fullName>
    </recommendedName>
</protein>
<dbReference type="GO" id="GO:0005634">
    <property type="term" value="C:nucleus"/>
    <property type="evidence" value="ECO:0007669"/>
    <property type="project" value="UniProtKB-SubCell"/>
</dbReference>
<dbReference type="GO" id="GO:0006355">
    <property type="term" value="P:regulation of DNA-templated transcription"/>
    <property type="evidence" value="ECO:0007669"/>
    <property type="project" value="UniProtKB-UniRule"/>
</dbReference>
<dbReference type="AlphaFoldDB" id="A0A445B036"/>
<evidence type="ECO:0000313" key="3">
    <source>
        <dbReference type="Proteomes" id="UP000289738"/>
    </source>
</evidence>
<dbReference type="EMBL" id="SDMP01000011">
    <property type="protein sequence ID" value="RYR32055.1"/>
    <property type="molecule type" value="Genomic_DNA"/>
</dbReference>
<dbReference type="GO" id="GO:0008270">
    <property type="term" value="F:zinc ion binding"/>
    <property type="evidence" value="ECO:0007669"/>
    <property type="project" value="UniProtKB-UniRule"/>
</dbReference>
<reference evidence="2 3" key="1">
    <citation type="submission" date="2019-01" db="EMBL/GenBank/DDBJ databases">
        <title>Sequencing of cultivated peanut Arachis hypogaea provides insights into genome evolution and oil improvement.</title>
        <authorList>
            <person name="Chen X."/>
        </authorList>
    </citation>
    <scope>NUCLEOTIDE SEQUENCE [LARGE SCALE GENOMIC DNA]</scope>
    <source>
        <strain evidence="3">cv. Fuhuasheng</strain>
        <tissue evidence="2">Leaves</tissue>
    </source>
</reference>
<comment type="similarity">
    <text evidence="1">Belongs to the FHY3/FAR1 family.</text>
</comment>
<keyword evidence="1" id="KW-0862">Zinc</keyword>
<comment type="subcellular location">
    <subcellularLocation>
        <location evidence="1">Nucleus</location>
    </subcellularLocation>
</comment>
<organism evidence="2 3">
    <name type="scientific">Arachis hypogaea</name>
    <name type="common">Peanut</name>
    <dbReference type="NCBI Taxonomy" id="3818"/>
    <lineage>
        <taxon>Eukaryota</taxon>
        <taxon>Viridiplantae</taxon>
        <taxon>Streptophyta</taxon>
        <taxon>Embryophyta</taxon>
        <taxon>Tracheophyta</taxon>
        <taxon>Spermatophyta</taxon>
        <taxon>Magnoliopsida</taxon>
        <taxon>eudicotyledons</taxon>
        <taxon>Gunneridae</taxon>
        <taxon>Pentapetalae</taxon>
        <taxon>rosids</taxon>
        <taxon>fabids</taxon>
        <taxon>Fabales</taxon>
        <taxon>Fabaceae</taxon>
        <taxon>Papilionoideae</taxon>
        <taxon>50 kb inversion clade</taxon>
        <taxon>dalbergioids sensu lato</taxon>
        <taxon>Dalbergieae</taxon>
        <taxon>Pterocarpus clade</taxon>
        <taxon>Arachis</taxon>
    </lineage>
</organism>
<dbReference type="STRING" id="3818.A0A445B036"/>
<gene>
    <name evidence="2" type="ORF">Ahy_B01g057044</name>
</gene>
<sequence>MNESTSNQLNEYDLDYSSETHQFDETSCIVDERFVPKVGMIFETLEEAAKFYKYYSKLASFSTKIRNMTRDGDKIKNQLIVCTREGRWKSKISSTLKTNTSAGLNCPVRIYDVGVWTISKVVLNHSHPYCPKRAEMVKQHRELSMFVHRTIEIHEEAGIRPSKTYQSFVAAAGSHRKLGFIEKDVRNYITREVRNISEEDDAKEFGKNWNNFLTKYGLGGNKWLSELYEDRDIWILVYLDHHFWVGMRSTQRSESMHSFFNKFITRNSSLRQFVKQYDNCLVSREQTEREFDAADFHTMIPCATKSVTEAQFQYVYTHEKFREVQAQFRGKVNCITKSMHSTLGFTTYEVIEQVSNSTFNKFFVTYDAVSQEVKCQYLLFESRGILCRHSLSVLNFERVDNVAPKYILERWSKNIKRRHTHIKSSQDEPLLEPRSKRFDELMFQSHNICEFASESEELTRILHRAFDKVMAEMQEYKERSKGKSSLCHEEATLSDVNNLQSPPRVKTRGRSKNRLGSNFEKKISNAMKKKKKTAPSELNLLDARSSIQSSSTLYNAPDMNYLREDYTNSGSSIQSSSTLYNVPYMNYPREDYTRLEREADGFDSLIASDSQITCSLILFISCNRRFGPYWYLKSLISSYISIERN</sequence>
<proteinExistence type="inferred from homology"/>
<dbReference type="PANTHER" id="PTHR31669:SF283">
    <property type="entry name" value="PROTEIN FAR1-RELATED SEQUENCE"/>
    <property type="match status" value="1"/>
</dbReference>
<name>A0A445B036_ARAHY</name>
<evidence type="ECO:0000256" key="1">
    <source>
        <dbReference type="RuleBase" id="RU367018"/>
    </source>
</evidence>
<evidence type="ECO:0000313" key="2">
    <source>
        <dbReference type="EMBL" id="RYR32055.1"/>
    </source>
</evidence>
<dbReference type="InterPro" id="IPR031052">
    <property type="entry name" value="FHY3/FAR1"/>
</dbReference>